<gene>
    <name evidence="2" type="ORF">SAMN05444170_6186</name>
</gene>
<evidence type="ECO:0000256" key="1">
    <source>
        <dbReference type="SAM" id="Coils"/>
    </source>
</evidence>
<reference evidence="3" key="1">
    <citation type="submission" date="2016-11" db="EMBL/GenBank/DDBJ databases">
        <authorList>
            <person name="Varghese N."/>
            <person name="Submissions S."/>
        </authorList>
    </citation>
    <scope>NUCLEOTIDE SEQUENCE [LARGE SCALE GENOMIC DNA]</scope>
    <source>
        <strain evidence="3">GAS401</strain>
    </source>
</reference>
<dbReference type="AlphaFoldDB" id="A0A1M7UQ70"/>
<organism evidence="2 3">
    <name type="scientific">Bradyrhizobium erythrophlei</name>
    <dbReference type="NCBI Taxonomy" id="1437360"/>
    <lineage>
        <taxon>Bacteria</taxon>
        <taxon>Pseudomonadati</taxon>
        <taxon>Pseudomonadota</taxon>
        <taxon>Alphaproteobacteria</taxon>
        <taxon>Hyphomicrobiales</taxon>
        <taxon>Nitrobacteraceae</taxon>
        <taxon>Bradyrhizobium</taxon>
    </lineage>
</organism>
<protein>
    <submittedName>
        <fullName evidence="2">Uncharacterized protein</fullName>
    </submittedName>
</protein>
<proteinExistence type="predicted"/>
<name>A0A1M7UQ70_9BRAD</name>
<dbReference type="RefSeq" id="WP_072823736.1">
    <property type="nucleotide sequence ID" value="NZ_LT670849.1"/>
</dbReference>
<dbReference type="Proteomes" id="UP000184096">
    <property type="component" value="Chromosome I"/>
</dbReference>
<accession>A0A1M7UQ70</accession>
<keyword evidence="1" id="KW-0175">Coiled coil</keyword>
<sequence>MSDEDLKHLMNAREALVHKRLTWAQAIASSDAPDNAIRSIVEVQRAIEVVDFAIEELEQAELDEELAEDEEDNS</sequence>
<feature type="coiled-coil region" evidence="1">
    <location>
        <begin position="43"/>
        <end position="70"/>
    </location>
</feature>
<keyword evidence="3" id="KW-1185">Reference proteome</keyword>
<dbReference type="EMBL" id="LT670849">
    <property type="protein sequence ID" value="SHN85172.1"/>
    <property type="molecule type" value="Genomic_DNA"/>
</dbReference>
<dbReference type="OrthoDB" id="9990698at2"/>
<evidence type="ECO:0000313" key="3">
    <source>
        <dbReference type="Proteomes" id="UP000184096"/>
    </source>
</evidence>
<evidence type="ECO:0000313" key="2">
    <source>
        <dbReference type="EMBL" id="SHN85172.1"/>
    </source>
</evidence>